<organism evidence="1 2">
    <name type="scientific">Polyporus arcularius HHB13444</name>
    <dbReference type="NCBI Taxonomy" id="1314778"/>
    <lineage>
        <taxon>Eukaryota</taxon>
        <taxon>Fungi</taxon>
        <taxon>Dikarya</taxon>
        <taxon>Basidiomycota</taxon>
        <taxon>Agaricomycotina</taxon>
        <taxon>Agaricomycetes</taxon>
        <taxon>Polyporales</taxon>
        <taxon>Polyporaceae</taxon>
        <taxon>Polyporus</taxon>
    </lineage>
</organism>
<protein>
    <recommendedName>
        <fullName evidence="3">F-box domain-containing protein</fullName>
    </recommendedName>
</protein>
<name>A0A5C3PYS1_9APHY</name>
<evidence type="ECO:0000313" key="1">
    <source>
        <dbReference type="EMBL" id="TFK94876.1"/>
    </source>
</evidence>
<gene>
    <name evidence="1" type="ORF">K466DRAFT_593173</name>
</gene>
<keyword evidence="2" id="KW-1185">Reference proteome</keyword>
<reference evidence="1 2" key="1">
    <citation type="journal article" date="2019" name="Nat. Ecol. Evol.">
        <title>Megaphylogeny resolves global patterns of mushroom evolution.</title>
        <authorList>
            <person name="Varga T."/>
            <person name="Krizsan K."/>
            <person name="Foldi C."/>
            <person name="Dima B."/>
            <person name="Sanchez-Garcia M."/>
            <person name="Sanchez-Ramirez S."/>
            <person name="Szollosi G.J."/>
            <person name="Szarkandi J.G."/>
            <person name="Papp V."/>
            <person name="Albert L."/>
            <person name="Andreopoulos W."/>
            <person name="Angelini C."/>
            <person name="Antonin V."/>
            <person name="Barry K.W."/>
            <person name="Bougher N.L."/>
            <person name="Buchanan P."/>
            <person name="Buyck B."/>
            <person name="Bense V."/>
            <person name="Catcheside P."/>
            <person name="Chovatia M."/>
            <person name="Cooper J."/>
            <person name="Damon W."/>
            <person name="Desjardin D."/>
            <person name="Finy P."/>
            <person name="Geml J."/>
            <person name="Haridas S."/>
            <person name="Hughes K."/>
            <person name="Justo A."/>
            <person name="Karasinski D."/>
            <person name="Kautmanova I."/>
            <person name="Kiss B."/>
            <person name="Kocsube S."/>
            <person name="Kotiranta H."/>
            <person name="LaButti K.M."/>
            <person name="Lechner B.E."/>
            <person name="Liimatainen K."/>
            <person name="Lipzen A."/>
            <person name="Lukacs Z."/>
            <person name="Mihaltcheva S."/>
            <person name="Morgado L.N."/>
            <person name="Niskanen T."/>
            <person name="Noordeloos M.E."/>
            <person name="Ohm R.A."/>
            <person name="Ortiz-Santana B."/>
            <person name="Ovrebo C."/>
            <person name="Racz N."/>
            <person name="Riley R."/>
            <person name="Savchenko A."/>
            <person name="Shiryaev A."/>
            <person name="Soop K."/>
            <person name="Spirin V."/>
            <person name="Szebenyi C."/>
            <person name="Tomsovsky M."/>
            <person name="Tulloss R.E."/>
            <person name="Uehling J."/>
            <person name="Grigoriev I.V."/>
            <person name="Vagvolgyi C."/>
            <person name="Papp T."/>
            <person name="Martin F.M."/>
            <person name="Miettinen O."/>
            <person name="Hibbett D.S."/>
            <person name="Nagy L.G."/>
        </authorList>
    </citation>
    <scope>NUCLEOTIDE SEQUENCE [LARGE SCALE GENOMIC DNA]</scope>
    <source>
        <strain evidence="1 2">HHB13444</strain>
    </source>
</reference>
<dbReference type="EMBL" id="ML210964">
    <property type="protein sequence ID" value="TFK94876.1"/>
    <property type="molecule type" value="Genomic_DNA"/>
</dbReference>
<dbReference type="AlphaFoldDB" id="A0A5C3PYS1"/>
<accession>A0A5C3PYS1</accession>
<dbReference type="STRING" id="1314778.A0A5C3PYS1"/>
<dbReference type="InParanoid" id="A0A5C3PYS1"/>
<sequence length="314" mass="35479">MECLHVETLRHIFTLSCCDGGLTGCSLSLVSKAFQDAARPVRYHSIALVGLGRIECFLRCYQGDRAVCKRQKLRCSPTVRHLFLRPDATDANGVDDAAHGATAQQTLCDVLRLVGPTLVTLLYTGEVRWEDILAESRCEFPKLEELTFSRRDSFELYPPSGRPPYLRPPCDFPVLRELHVVFVRSRYPVEDVLGRWAEAAPSVSHVRLSGLRSADMPTRWVIKMSWQSREKRPYPSVRQVVIQPHECPPQTRCGHARGDHDAMLLMLRKRLSKIPKDISGVLLSGDIWGRTFWEDWIQGVHGGPSGVPKADVQR</sequence>
<evidence type="ECO:0008006" key="3">
    <source>
        <dbReference type="Google" id="ProtNLM"/>
    </source>
</evidence>
<evidence type="ECO:0000313" key="2">
    <source>
        <dbReference type="Proteomes" id="UP000308197"/>
    </source>
</evidence>
<proteinExistence type="predicted"/>
<dbReference type="Proteomes" id="UP000308197">
    <property type="component" value="Unassembled WGS sequence"/>
</dbReference>